<accession>A0A839PUJ3</accession>
<evidence type="ECO:0000313" key="2">
    <source>
        <dbReference type="EMBL" id="MBB2987800.1"/>
    </source>
</evidence>
<dbReference type="PANTHER" id="PTHR39173">
    <property type="entry name" value="ACETYLTRANSFERASE"/>
    <property type="match status" value="1"/>
</dbReference>
<protein>
    <submittedName>
        <fullName evidence="2">Putative acetyltransferase</fullName>
    </submittedName>
</protein>
<dbReference type="CDD" id="cd04301">
    <property type="entry name" value="NAT_SF"/>
    <property type="match status" value="1"/>
</dbReference>
<dbReference type="PROSITE" id="PS51186">
    <property type="entry name" value="GNAT"/>
    <property type="match status" value="1"/>
</dbReference>
<organism evidence="2 3">
    <name type="scientific">Terracoccus luteus</name>
    <dbReference type="NCBI Taxonomy" id="53356"/>
    <lineage>
        <taxon>Bacteria</taxon>
        <taxon>Bacillati</taxon>
        <taxon>Actinomycetota</taxon>
        <taxon>Actinomycetes</taxon>
        <taxon>Micrococcales</taxon>
        <taxon>Intrasporangiaceae</taxon>
        <taxon>Terracoccus</taxon>
    </lineage>
</organism>
<dbReference type="Gene3D" id="3.40.630.30">
    <property type="match status" value="1"/>
</dbReference>
<keyword evidence="2" id="KW-0808">Transferase</keyword>
<name>A0A839PUJ3_9MICO</name>
<dbReference type="EMBL" id="JACHVT010000006">
    <property type="protein sequence ID" value="MBB2987800.1"/>
    <property type="molecule type" value="Genomic_DNA"/>
</dbReference>
<dbReference type="SUPFAM" id="SSF55729">
    <property type="entry name" value="Acyl-CoA N-acyltransferases (Nat)"/>
    <property type="match status" value="1"/>
</dbReference>
<comment type="caution">
    <text evidence="2">The sequence shown here is derived from an EMBL/GenBank/DDBJ whole genome shotgun (WGS) entry which is preliminary data.</text>
</comment>
<dbReference type="InterPro" id="IPR016181">
    <property type="entry name" value="Acyl_CoA_acyltransferase"/>
</dbReference>
<gene>
    <name evidence="2" type="ORF">FHW14_002986</name>
</gene>
<dbReference type="GO" id="GO:0016747">
    <property type="term" value="F:acyltransferase activity, transferring groups other than amino-acyl groups"/>
    <property type="evidence" value="ECO:0007669"/>
    <property type="project" value="InterPro"/>
</dbReference>
<feature type="domain" description="N-acetyltransferase" evidence="1">
    <location>
        <begin position="49"/>
        <end position="185"/>
    </location>
</feature>
<reference evidence="2 3" key="1">
    <citation type="submission" date="2020-08" db="EMBL/GenBank/DDBJ databases">
        <title>Genomic Encyclopedia of Type Strains, Phase IV (KMG-V): Genome sequencing to study the core and pangenomes of soil and plant-associated prokaryotes.</title>
        <authorList>
            <person name="Whitman W."/>
        </authorList>
    </citation>
    <scope>NUCLEOTIDE SEQUENCE [LARGE SCALE GENOMIC DNA]</scope>
    <source>
        <strain evidence="2 3">B3ACCR2</strain>
    </source>
</reference>
<evidence type="ECO:0000313" key="3">
    <source>
        <dbReference type="Proteomes" id="UP000590811"/>
    </source>
</evidence>
<dbReference type="RefSeq" id="WP_184510869.1">
    <property type="nucleotide sequence ID" value="NZ_JACHVT010000006.1"/>
</dbReference>
<dbReference type="AlphaFoldDB" id="A0A839PUJ3"/>
<sequence length="197" mass="20815">MPAPADPRPALVEPVELVRPTTDLAPSWWAMVDAFAGEEIHGSGLRPGERTSLRDPHRFGLWVEWLVDQEGPHGWSPGRVPSSYRWVLVGGWVVGTIAVRHALNEGLVVRGGHVGYAVAPGSRRRGVASAALRSALGIAARRGLGAVLLTCEVDNLASTRTIVGAGGRPAGIRDGSARYWVPTRGPRVTQDGTVGGA</sequence>
<dbReference type="Proteomes" id="UP000590811">
    <property type="component" value="Unassembled WGS sequence"/>
</dbReference>
<proteinExistence type="predicted"/>
<dbReference type="Pfam" id="PF00583">
    <property type="entry name" value="Acetyltransf_1"/>
    <property type="match status" value="1"/>
</dbReference>
<evidence type="ECO:0000259" key="1">
    <source>
        <dbReference type="PROSITE" id="PS51186"/>
    </source>
</evidence>
<dbReference type="PANTHER" id="PTHR39173:SF1">
    <property type="entry name" value="ACETYLTRANSFERASE"/>
    <property type="match status" value="1"/>
</dbReference>
<dbReference type="InterPro" id="IPR000182">
    <property type="entry name" value="GNAT_dom"/>
</dbReference>